<sequence>MYSTKLFVTFIVFFGCVYLAQGDGIDGIAALEPFIKSGLGIALKASNGKYVRLRWRRIETQDYDEYVMEARSTSKSENSKILVEKISGGYVKLKNPVYNKYLCAFKRWSQDWNKYIYPLGWSSDPKFPKDCQFKVYQVKANTVAFYSEKWKDFLGRKYRWEAMMGDQDSRQNIEAVWSGIESEAVFTVSTGSVTPVKEEIVSIKWGDYVGPSSVSPTIVSTKIRRNGGSKDLTDEFGFEDTIVKTQETNWEHAWGITAGISYTSSASVNVGIVEASASLTVSAEVNYNGKKGGNHGKTTSFKIHDKTTVTIPAGKYVTINYKVTKINDAKIPFVATIKRSSEKGIQMITQKGTWKGVMVVDSYIEVEERPLSNPLKVQ</sequence>
<dbReference type="SUPFAM" id="SSF56973">
    <property type="entry name" value="Aerolisin/ETX pore-forming domain"/>
    <property type="match status" value="1"/>
</dbReference>
<dbReference type="PROSITE" id="PS51257">
    <property type="entry name" value="PROKAR_LIPOPROTEIN"/>
    <property type="match status" value="1"/>
</dbReference>
<dbReference type="EnsemblMetazoa" id="CLYHEMT002558.1">
    <property type="protein sequence ID" value="CLYHEMP002558.1"/>
    <property type="gene ID" value="CLYHEMG002558"/>
</dbReference>
<dbReference type="AlphaFoldDB" id="A0A7M5TVI3"/>
<evidence type="ECO:0000313" key="2">
    <source>
        <dbReference type="EnsemblMetazoa" id="CLYHEMP002558.1"/>
    </source>
</evidence>
<dbReference type="CDD" id="cd00257">
    <property type="entry name" value="beta-trefoil_FSCN-like"/>
    <property type="match status" value="1"/>
</dbReference>
<accession>A0A7M5TVI3</accession>
<dbReference type="Gene3D" id="2.80.10.50">
    <property type="match status" value="1"/>
</dbReference>
<proteinExistence type="predicted"/>
<feature type="chain" id="PRO_5029497405" description="Cnidarian restricted protein" evidence="1">
    <location>
        <begin position="23"/>
        <end position="378"/>
    </location>
</feature>
<name>A0A7M5TVI3_9CNID</name>
<keyword evidence="1" id="KW-0732">Signal</keyword>
<reference evidence="2" key="1">
    <citation type="submission" date="2021-01" db="UniProtKB">
        <authorList>
            <consortium name="EnsemblMetazoa"/>
        </authorList>
    </citation>
    <scope>IDENTIFICATION</scope>
</reference>
<keyword evidence="3" id="KW-1185">Reference proteome</keyword>
<evidence type="ECO:0000256" key="1">
    <source>
        <dbReference type="SAM" id="SignalP"/>
    </source>
</evidence>
<dbReference type="Proteomes" id="UP000594262">
    <property type="component" value="Unplaced"/>
</dbReference>
<evidence type="ECO:0000313" key="3">
    <source>
        <dbReference type="Proteomes" id="UP000594262"/>
    </source>
</evidence>
<dbReference type="Gene3D" id="2.170.15.10">
    <property type="entry name" value="Proaerolysin, chain A, domain 3"/>
    <property type="match status" value="1"/>
</dbReference>
<protein>
    <recommendedName>
        <fullName evidence="4">Cnidarian restricted protein</fullName>
    </recommendedName>
</protein>
<feature type="signal peptide" evidence="1">
    <location>
        <begin position="1"/>
        <end position="22"/>
    </location>
</feature>
<evidence type="ECO:0008006" key="4">
    <source>
        <dbReference type="Google" id="ProtNLM"/>
    </source>
</evidence>
<dbReference type="GeneID" id="136817298"/>
<dbReference type="RefSeq" id="XP_066929741.1">
    <property type="nucleotide sequence ID" value="XM_067073640.1"/>
</dbReference>
<organism evidence="2 3">
    <name type="scientific">Clytia hemisphaerica</name>
    <dbReference type="NCBI Taxonomy" id="252671"/>
    <lineage>
        <taxon>Eukaryota</taxon>
        <taxon>Metazoa</taxon>
        <taxon>Cnidaria</taxon>
        <taxon>Hydrozoa</taxon>
        <taxon>Hydroidolina</taxon>
        <taxon>Leptothecata</taxon>
        <taxon>Obeliida</taxon>
        <taxon>Clytiidae</taxon>
        <taxon>Clytia</taxon>
    </lineage>
</organism>